<organism evidence="1 2">
    <name type="scientific">Cryomyces minteri</name>
    <dbReference type="NCBI Taxonomy" id="331657"/>
    <lineage>
        <taxon>Eukaryota</taxon>
        <taxon>Fungi</taxon>
        <taxon>Dikarya</taxon>
        <taxon>Ascomycota</taxon>
        <taxon>Pezizomycotina</taxon>
        <taxon>Dothideomycetes</taxon>
        <taxon>Dothideomycetes incertae sedis</taxon>
        <taxon>Cryomyces</taxon>
    </lineage>
</organism>
<sequence length="321" mass="36428">MDAVYRLVERRGGMSKLGDLAQRAIHWNEFYVRAPILQEPRYPYVPLKRATALPSALREEAAELASHTRAKLPVCDAPVLRLLDGLHQLSLTAEMKWKSRVVSSAIGNVMYPLEYDLQVLMAEQANDTSDQEELSDSTLILNALAIASQIFLWVALRHGWVRCGLLELFARSPLHDIYLLMLMRALEKREAGMVWMRERYPNALVWMLFVGAASGFPDGPERVWFVERLRVMIGLTHLGRAEDFEEILRLFPWTDDFCKTACANIWLEATTSATPRGDGDSENTSPALSWRSRYGEDSSSWVKYFLCSRCFGIGNPGIVEV</sequence>
<comment type="caution">
    <text evidence="1">The sequence shown here is derived from an EMBL/GenBank/DDBJ whole genome shotgun (WGS) entry which is preliminary data.</text>
</comment>
<dbReference type="AlphaFoldDB" id="A0A4U0WCN0"/>
<dbReference type="PANTHER" id="PTHR37540:SF5">
    <property type="entry name" value="TRANSCRIPTION FACTOR DOMAIN-CONTAINING PROTEIN"/>
    <property type="match status" value="1"/>
</dbReference>
<name>A0A4U0WCN0_9PEZI</name>
<gene>
    <name evidence="1" type="ORF">B0A49_11987</name>
</gene>
<accession>A0A4U0WCN0</accession>
<evidence type="ECO:0000313" key="1">
    <source>
        <dbReference type="EMBL" id="TKA59686.1"/>
    </source>
</evidence>
<protein>
    <submittedName>
        <fullName evidence="1">Uncharacterized protein</fullName>
    </submittedName>
</protein>
<dbReference type="OrthoDB" id="4158087at2759"/>
<dbReference type="Proteomes" id="UP000308768">
    <property type="component" value="Unassembled WGS sequence"/>
</dbReference>
<proteinExistence type="predicted"/>
<dbReference type="PANTHER" id="PTHR37540">
    <property type="entry name" value="TRANSCRIPTION FACTOR (ACR-2), PUTATIVE-RELATED-RELATED"/>
    <property type="match status" value="1"/>
</dbReference>
<keyword evidence="2" id="KW-1185">Reference proteome</keyword>
<dbReference type="STRING" id="331657.A0A4U0WCN0"/>
<reference evidence="1 2" key="1">
    <citation type="submission" date="2017-03" db="EMBL/GenBank/DDBJ databases">
        <title>Genomes of endolithic fungi from Antarctica.</title>
        <authorList>
            <person name="Coleine C."/>
            <person name="Masonjones S."/>
            <person name="Stajich J.E."/>
        </authorList>
    </citation>
    <scope>NUCLEOTIDE SEQUENCE [LARGE SCALE GENOMIC DNA]</scope>
    <source>
        <strain evidence="1 2">CCFEE 5187</strain>
    </source>
</reference>
<dbReference type="EMBL" id="NAJN01001968">
    <property type="protein sequence ID" value="TKA59686.1"/>
    <property type="molecule type" value="Genomic_DNA"/>
</dbReference>
<evidence type="ECO:0000313" key="2">
    <source>
        <dbReference type="Proteomes" id="UP000308768"/>
    </source>
</evidence>